<dbReference type="InterPro" id="IPR042106">
    <property type="entry name" value="Nuo/plastoQ_OxRdtase_6_NuoJ"/>
</dbReference>
<keyword evidence="6 15" id="KW-0679">Respiratory chain</keyword>
<evidence type="ECO:0000256" key="5">
    <source>
        <dbReference type="ARBA" id="ARBA00022448"/>
    </source>
</evidence>
<dbReference type="EMBL" id="AY605476">
    <property type="protein sequence ID" value="AAT08540.1"/>
    <property type="molecule type" value="Genomic_DNA"/>
</dbReference>
<evidence type="ECO:0000256" key="7">
    <source>
        <dbReference type="ARBA" id="ARBA00022692"/>
    </source>
</evidence>
<evidence type="ECO:0000256" key="15">
    <source>
        <dbReference type="RuleBase" id="RU004430"/>
    </source>
</evidence>
<dbReference type="InterPro" id="IPR001457">
    <property type="entry name" value="NADH_UbQ/plastoQ_OxRdtase_su6"/>
</dbReference>
<dbReference type="InterPro" id="IPR050269">
    <property type="entry name" value="ComplexI_Subunit6"/>
</dbReference>
<proteinExistence type="inferred from homology"/>
<dbReference type="Pfam" id="PF00499">
    <property type="entry name" value="Oxidored_q3"/>
    <property type="match status" value="1"/>
</dbReference>
<keyword evidence="11 15" id="KW-0520">NAD</keyword>
<keyword evidence="9 15" id="KW-0249">Electron transport</keyword>
<dbReference type="PANTHER" id="PTHR11435:SF1">
    <property type="entry name" value="NADH-UBIQUINONE OXIDOREDUCTASE CHAIN 6"/>
    <property type="match status" value="1"/>
</dbReference>
<evidence type="ECO:0000256" key="3">
    <source>
        <dbReference type="ARBA" id="ARBA00012944"/>
    </source>
</evidence>
<evidence type="ECO:0000256" key="11">
    <source>
        <dbReference type="ARBA" id="ARBA00023027"/>
    </source>
</evidence>
<evidence type="ECO:0000256" key="4">
    <source>
        <dbReference type="ARBA" id="ARBA00021095"/>
    </source>
</evidence>
<comment type="subcellular location">
    <subcellularLocation>
        <location evidence="1 15">Mitochondrion membrane</location>
        <topology evidence="1 15">Multi-pass membrane protein</topology>
    </subcellularLocation>
</comment>
<keyword evidence="10 15" id="KW-1133">Transmembrane helix</keyword>
<organism evidence="16">
    <name type="scientific">Geocalamus acutus</name>
    <name type="common">Wedge-snouted worm lizard</name>
    <dbReference type="NCBI Taxonomy" id="261498"/>
    <lineage>
        <taxon>Eukaryota</taxon>
        <taxon>Metazoa</taxon>
        <taxon>Chordata</taxon>
        <taxon>Craniata</taxon>
        <taxon>Vertebrata</taxon>
        <taxon>Euteleostomi</taxon>
        <taxon>Lepidosauria</taxon>
        <taxon>Squamata</taxon>
        <taxon>Bifurcata</taxon>
        <taxon>Unidentata</taxon>
        <taxon>Episquamata</taxon>
        <taxon>Laterata</taxon>
        <taxon>Lacertibaenia</taxon>
        <taxon>Amphisbaenia</taxon>
        <taxon>Amphisbaenidae</taxon>
        <taxon>Geocalamus</taxon>
    </lineage>
</organism>
<dbReference type="EC" id="7.1.1.2" evidence="3 15"/>
<reference evidence="16" key="1">
    <citation type="journal article" date="2004" name="Mol. Phylogenet. Evol.">
        <title>Phylogenetic relationships among amphisbaenian reptiles based on complete mitochondrial genomic sequences.</title>
        <authorList>
            <person name="Macey J.R."/>
            <person name="Papenfuss T.J."/>
            <person name="Kuehl J.V."/>
            <person name="Fourcade H.M."/>
            <person name="Boore J.L."/>
        </authorList>
    </citation>
    <scope>NUCLEOTIDE SEQUENCE</scope>
</reference>
<evidence type="ECO:0000313" key="16">
    <source>
        <dbReference type="EMBL" id="AAT08540.1"/>
    </source>
</evidence>
<keyword evidence="7 15" id="KW-0812">Transmembrane</keyword>
<evidence type="ECO:0000256" key="8">
    <source>
        <dbReference type="ARBA" id="ARBA00022967"/>
    </source>
</evidence>
<keyword evidence="8 15" id="KW-1278">Translocase</keyword>
<name>Q66SS8_GEOAC</name>
<dbReference type="Gene3D" id="1.20.120.1200">
    <property type="entry name" value="NADH-ubiquinone/plastoquinone oxidoreductase chain 6, subunit NuoJ"/>
    <property type="match status" value="1"/>
</dbReference>
<evidence type="ECO:0000256" key="14">
    <source>
        <dbReference type="ARBA" id="ARBA00049551"/>
    </source>
</evidence>
<feature type="transmembrane region" description="Helical" evidence="15">
    <location>
        <begin position="6"/>
        <end position="24"/>
    </location>
</feature>
<evidence type="ECO:0000256" key="2">
    <source>
        <dbReference type="ARBA" id="ARBA00005698"/>
    </source>
</evidence>
<geneLocation type="mitochondrion" evidence="16"/>
<feature type="transmembrane region" description="Helical" evidence="15">
    <location>
        <begin position="87"/>
        <end position="105"/>
    </location>
</feature>
<comment type="function">
    <text evidence="15">Core subunit of the mitochondrial membrane respiratory chain NADH dehydrogenase (Complex I) which catalyzes electron transfer from NADH through the respiratory chain, using ubiquinone as an electron acceptor. Essential for the catalytic activity and assembly of complex I.</text>
</comment>
<evidence type="ECO:0000256" key="13">
    <source>
        <dbReference type="ARBA" id="ARBA00023136"/>
    </source>
</evidence>
<evidence type="ECO:0000256" key="10">
    <source>
        <dbReference type="ARBA" id="ARBA00022989"/>
    </source>
</evidence>
<gene>
    <name evidence="16" type="primary">nad6</name>
</gene>
<sequence>MAYLMYLLGLMFVVSIMGVAMHPLPQFGAGGLVVATLFSCAMLALLGGSFISIVLLLIYLGGMLVVFAYSVALAVDACEMVRDSWAVGVRLFVAVCVIMWFGELYTTSGKFSSLMNGIGDFCEVMPFPTEVQTDVCGVPMLYDAGWVGLILCVMCLFVCLFVVLAITRGVACGGLRVF</sequence>
<dbReference type="GO" id="GO:0031966">
    <property type="term" value="C:mitochondrial membrane"/>
    <property type="evidence" value="ECO:0007669"/>
    <property type="project" value="UniProtKB-SubCell"/>
</dbReference>
<comment type="catalytic activity">
    <reaction evidence="14 15">
        <text>a ubiquinone + NADH + 5 H(+)(in) = a ubiquinol + NAD(+) + 4 H(+)(out)</text>
        <dbReference type="Rhea" id="RHEA:29091"/>
        <dbReference type="Rhea" id="RHEA-COMP:9565"/>
        <dbReference type="Rhea" id="RHEA-COMP:9566"/>
        <dbReference type="ChEBI" id="CHEBI:15378"/>
        <dbReference type="ChEBI" id="CHEBI:16389"/>
        <dbReference type="ChEBI" id="CHEBI:17976"/>
        <dbReference type="ChEBI" id="CHEBI:57540"/>
        <dbReference type="ChEBI" id="CHEBI:57945"/>
        <dbReference type="EC" id="7.1.1.2"/>
    </reaction>
</comment>
<keyword evidence="13 15" id="KW-0472">Membrane</keyword>
<keyword evidence="15" id="KW-0830">Ubiquinone</keyword>
<keyword evidence="5 15" id="KW-0813">Transport</keyword>
<feature type="transmembrane region" description="Helical" evidence="15">
    <location>
        <begin position="57"/>
        <end position="75"/>
    </location>
</feature>
<accession>Q66SS8</accession>
<evidence type="ECO:0000256" key="6">
    <source>
        <dbReference type="ARBA" id="ARBA00022660"/>
    </source>
</evidence>
<comment type="similarity">
    <text evidence="2 15">Belongs to the complex I subunit 6 family.</text>
</comment>
<dbReference type="PANTHER" id="PTHR11435">
    <property type="entry name" value="NADH UBIQUINONE OXIDOREDUCTASE SUBUNIT ND6"/>
    <property type="match status" value="1"/>
</dbReference>
<protein>
    <recommendedName>
        <fullName evidence="4 15">NADH-ubiquinone oxidoreductase chain 6</fullName>
        <ecNumber evidence="3 15">7.1.1.2</ecNumber>
    </recommendedName>
</protein>
<dbReference type="GO" id="GO:0008137">
    <property type="term" value="F:NADH dehydrogenase (ubiquinone) activity"/>
    <property type="evidence" value="ECO:0007669"/>
    <property type="project" value="UniProtKB-UniRule"/>
</dbReference>
<evidence type="ECO:0000256" key="12">
    <source>
        <dbReference type="ARBA" id="ARBA00023128"/>
    </source>
</evidence>
<evidence type="ECO:0000256" key="1">
    <source>
        <dbReference type="ARBA" id="ARBA00004225"/>
    </source>
</evidence>
<dbReference type="AlphaFoldDB" id="Q66SS8"/>
<keyword evidence="12 15" id="KW-0496">Mitochondrion</keyword>
<evidence type="ECO:0000256" key="9">
    <source>
        <dbReference type="ARBA" id="ARBA00022982"/>
    </source>
</evidence>
<feature type="transmembrane region" description="Helical" evidence="15">
    <location>
        <begin position="144"/>
        <end position="166"/>
    </location>
</feature>